<dbReference type="AlphaFoldDB" id="X1PV49"/>
<proteinExistence type="predicted"/>
<comment type="caution">
    <text evidence="2">The sequence shown here is derived from an EMBL/GenBank/DDBJ whole genome shotgun (WGS) entry which is preliminary data.</text>
</comment>
<dbReference type="EMBL" id="BARW01000136">
    <property type="protein sequence ID" value="GAI60092.1"/>
    <property type="molecule type" value="Genomic_DNA"/>
</dbReference>
<feature type="transmembrane region" description="Helical" evidence="1">
    <location>
        <begin position="31"/>
        <end position="48"/>
    </location>
</feature>
<keyword evidence="1" id="KW-0472">Membrane</keyword>
<accession>X1PV49</accession>
<evidence type="ECO:0000313" key="2">
    <source>
        <dbReference type="EMBL" id="GAI60092.1"/>
    </source>
</evidence>
<feature type="transmembrane region" description="Helical" evidence="1">
    <location>
        <begin position="7"/>
        <end position="25"/>
    </location>
</feature>
<sequence>MKERKGLIIGSVIILVIFIGMLIKGEPSKSIMVWIAAILTLSIYSFLYRDNIFYKFAEHLFVGVSVGYS</sequence>
<organism evidence="2">
    <name type="scientific">marine sediment metagenome</name>
    <dbReference type="NCBI Taxonomy" id="412755"/>
    <lineage>
        <taxon>unclassified sequences</taxon>
        <taxon>metagenomes</taxon>
        <taxon>ecological metagenomes</taxon>
    </lineage>
</organism>
<name>X1PV49_9ZZZZ</name>
<feature type="non-terminal residue" evidence="2">
    <location>
        <position position="69"/>
    </location>
</feature>
<reference evidence="2" key="1">
    <citation type="journal article" date="2014" name="Front. Microbiol.">
        <title>High frequency of phylogenetically diverse reductive dehalogenase-homologous genes in deep subseafloor sedimentary metagenomes.</title>
        <authorList>
            <person name="Kawai M."/>
            <person name="Futagami T."/>
            <person name="Toyoda A."/>
            <person name="Takaki Y."/>
            <person name="Nishi S."/>
            <person name="Hori S."/>
            <person name="Arai W."/>
            <person name="Tsubouchi T."/>
            <person name="Morono Y."/>
            <person name="Uchiyama I."/>
            <person name="Ito T."/>
            <person name="Fujiyama A."/>
            <person name="Inagaki F."/>
            <person name="Takami H."/>
        </authorList>
    </citation>
    <scope>NUCLEOTIDE SEQUENCE</scope>
    <source>
        <strain evidence="2">Expedition CK06-06</strain>
    </source>
</reference>
<protein>
    <submittedName>
        <fullName evidence="2">Uncharacterized protein</fullName>
    </submittedName>
</protein>
<keyword evidence="1" id="KW-0812">Transmembrane</keyword>
<evidence type="ECO:0000256" key="1">
    <source>
        <dbReference type="SAM" id="Phobius"/>
    </source>
</evidence>
<gene>
    <name evidence="2" type="ORF">S12H4_00861</name>
</gene>
<keyword evidence="1" id="KW-1133">Transmembrane helix</keyword>